<dbReference type="Pfam" id="PF11741">
    <property type="entry name" value="AMIN"/>
    <property type="match status" value="1"/>
</dbReference>
<feature type="domain" description="AMIN" evidence="18">
    <location>
        <begin position="61"/>
        <end position="156"/>
    </location>
</feature>
<organism evidence="19 20">
    <name type="scientific">Anabaena cylindrica FACHB-318</name>
    <dbReference type="NCBI Taxonomy" id="2692880"/>
    <lineage>
        <taxon>Bacteria</taxon>
        <taxon>Bacillati</taxon>
        <taxon>Cyanobacteriota</taxon>
        <taxon>Cyanophyceae</taxon>
        <taxon>Nostocales</taxon>
        <taxon>Nostocaceae</taxon>
        <taxon>Anabaena</taxon>
    </lineage>
</organism>
<dbReference type="RefSeq" id="WP_010996394.1">
    <property type="nucleotide sequence ID" value="NZ_JACJQC010000001.1"/>
</dbReference>
<keyword evidence="7" id="KW-0732">Signal</keyword>
<evidence type="ECO:0000256" key="3">
    <source>
        <dbReference type="ARBA" id="ARBA00022448"/>
    </source>
</evidence>
<evidence type="ECO:0000256" key="7">
    <source>
        <dbReference type="ARBA" id="ARBA00022729"/>
    </source>
</evidence>
<feature type="region of interest" description="Disordered" evidence="15">
    <location>
        <begin position="161"/>
        <end position="194"/>
    </location>
</feature>
<dbReference type="NCBIfam" id="TIGR01783">
    <property type="entry name" value="TonB-siderophor"/>
    <property type="match status" value="1"/>
</dbReference>
<keyword evidence="8" id="KW-0408">Iron</keyword>
<comment type="caution">
    <text evidence="19">The sequence shown here is derived from an EMBL/GenBank/DDBJ whole genome shotgun (WGS) entry which is preliminary data.</text>
</comment>
<keyword evidence="19" id="KW-0675">Receptor</keyword>
<dbReference type="InterPro" id="IPR000531">
    <property type="entry name" value="Beta-barrel_TonB"/>
</dbReference>
<keyword evidence="9" id="KW-0406">Ion transport</keyword>
<evidence type="ECO:0000256" key="2">
    <source>
        <dbReference type="ARBA" id="ARBA00009810"/>
    </source>
</evidence>
<keyword evidence="5" id="KW-0410">Iron transport</keyword>
<evidence type="ECO:0000256" key="6">
    <source>
        <dbReference type="ARBA" id="ARBA00022692"/>
    </source>
</evidence>
<protein>
    <submittedName>
        <fullName evidence="19">TonB-dependent siderophore receptor</fullName>
    </submittedName>
</protein>
<evidence type="ECO:0000259" key="17">
    <source>
        <dbReference type="Pfam" id="PF07715"/>
    </source>
</evidence>
<gene>
    <name evidence="19" type="ORF">H6F81_02100</name>
</gene>
<dbReference type="Gene3D" id="2.170.130.10">
    <property type="entry name" value="TonB-dependent receptor, plug domain"/>
    <property type="match status" value="1"/>
</dbReference>
<evidence type="ECO:0000256" key="9">
    <source>
        <dbReference type="ARBA" id="ARBA00023065"/>
    </source>
</evidence>
<dbReference type="InterPro" id="IPR010105">
    <property type="entry name" value="TonB_sidphr_rcpt"/>
</dbReference>
<dbReference type="Gene3D" id="2.40.170.20">
    <property type="entry name" value="TonB-dependent receptor, beta-barrel domain"/>
    <property type="match status" value="1"/>
</dbReference>
<keyword evidence="6 13" id="KW-0812">Transmembrane</keyword>
<accession>A0ABR7ZCK7</accession>
<keyword evidence="4 13" id="KW-1134">Transmembrane beta strand</keyword>
<proteinExistence type="inferred from homology"/>
<dbReference type="SUPFAM" id="SSF56935">
    <property type="entry name" value="Porins"/>
    <property type="match status" value="1"/>
</dbReference>
<dbReference type="CDD" id="cd01347">
    <property type="entry name" value="ligand_gated_channel"/>
    <property type="match status" value="1"/>
</dbReference>
<dbReference type="PROSITE" id="PS52016">
    <property type="entry name" value="TONB_DEPENDENT_REC_3"/>
    <property type="match status" value="1"/>
</dbReference>
<dbReference type="PANTHER" id="PTHR32552:SF68">
    <property type="entry name" value="FERRICHROME OUTER MEMBRANE TRANSPORTER_PHAGE RECEPTOR"/>
    <property type="match status" value="1"/>
</dbReference>
<feature type="compositionally biased region" description="Low complexity" evidence="15">
    <location>
        <begin position="181"/>
        <end position="194"/>
    </location>
</feature>
<evidence type="ECO:0000259" key="18">
    <source>
        <dbReference type="Pfam" id="PF11741"/>
    </source>
</evidence>
<feature type="domain" description="TonB-dependent receptor-like beta-barrel" evidence="16">
    <location>
        <begin position="398"/>
        <end position="829"/>
    </location>
</feature>
<dbReference type="PANTHER" id="PTHR32552">
    <property type="entry name" value="FERRICHROME IRON RECEPTOR-RELATED"/>
    <property type="match status" value="1"/>
</dbReference>
<name>A0ABR7ZCK7_ANACY</name>
<dbReference type="Pfam" id="PF00593">
    <property type="entry name" value="TonB_dep_Rec_b-barrel"/>
    <property type="match status" value="1"/>
</dbReference>
<evidence type="ECO:0000256" key="10">
    <source>
        <dbReference type="ARBA" id="ARBA00023077"/>
    </source>
</evidence>
<dbReference type="InterPro" id="IPR037066">
    <property type="entry name" value="Plug_dom_sf"/>
</dbReference>
<dbReference type="InterPro" id="IPR012910">
    <property type="entry name" value="Plug_dom"/>
</dbReference>
<evidence type="ECO:0000256" key="1">
    <source>
        <dbReference type="ARBA" id="ARBA00004571"/>
    </source>
</evidence>
<evidence type="ECO:0000256" key="13">
    <source>
        <dbReference type="PROSITE-ProRule" id="PRU01360"/>
    </source>
</evidence>
<dbReference type="InterPro" id="IPR036942">
    <property type="entry name" value="Beta-barrel_TonB_sf"/>
</dbReference>
<keyword evidence="20" id="KW-1185">Reference proteome</keyword>
<comment type="similarity">
    <text evidence="2 13 14">Belongs to the TonB-dependent receptor family.</text>
</comment>
<evidence type="ECO:0000256" key="11">
    <source>
        <dbReference type="ARBA" id="ARBA00023136"/>
    </source>
</evidence>
<comment type="subcellular location">
    <subcellularLocation>
        <location evidence="1 13">Cell outer membrane</location>
        <topology evidence="1 13">Multi-pass membrane protein</topology>
    </subcellularLocation>
</comment>
<dbReference type="InterPro" id="IPR021731">
    <property type="entry name" value="AMIN_dom"/>
</dbReference>
<keyword evidence="3 13" id="KW-0813">Transport</keyword>
<evidence type="ECO:0000259" key="16">
    <source>
        <dbReference type="Pfam" id="PF00593"/>
    </source>
</evidence>
<dbReference type="InterPro" id="IPR039426">
    <property type="entry name" value="TonB-dep_rcpt-like"/>
</dbReference>
<evidence type="ECO:0000256" key="8">
    <source>
        <dbReference type="ARBA" id="ARBA00023004"/>
    </source>
</evidence>
<reference evidence="19 20" key="1">
    <citation type="journal article" date="2020" name="ISME J.">
        <title>Comparative genomics reveals insights into cyanobacterial evolution and habitat adaptation.</title>
        <authorList>
            <person name="Chen M.Y."/>
            <person name="Teng W.K."/>
            <person name="Zhao L."/>
            <person name="Hu C.X."/>
            <person name="Zhou Y.K."/>
            <person name="Han B.P."/>
            <person name="Song L.R."/>
            <person name="Shu W.S."/>
        </authorList>
    </citation>
    <scope>NUCLEOTIDE SEQUENCE [LARGE SCALE GENOMIC DNA]</scope>
    <source>
        <strain evidence="19 20">FACHB-318</strain>
    </source>
</reference>
<evidence type="ECO:0000256" key="4">
    <source>
        <dbReference type="ARBA" id="ARBA00022452"/>
    </source>
</evidence>
<evidence type="ECO:0000313" key="19">
    <source>
        <dbReference type="EMBL" id="MBD2170048.1"/>
    </source>
</evidence>
<dbReference type="Proteomes" id="UP000638897">
    <property type="component" value="Unassembled WGS sequence"/>
</dbReference>
<dbReference type="Pfam" id="PF07715">
    <property type="entry name" value="Plug"/>
    <property type="match status" value="1"/>
</dbReference>
<evidence type="ECO:0000256" key="12">
    <source>
        <dbReference type="ARBA" id="ARBA00023237"/>
    </source>
</evidence>
<evidence type="ECO:0000313" key="20">
    <source>
        <dbReference type="Proteomes" id="UP000638897"/>
    </source>
</evidence>
<sequence length="858" mass="95043">MMKRQPQLLMGLWLAGVFIAVQPAWGSIPTLLSERGLTSTNSQGLLSQASAPQSPILVNGVRIDTKDKVIEVILETKQGEQLQVANSSSGNSLIVNITNAQLNLPSGNTFRQERPLAGITEVTVVNQDSNTIRITVTGEVGTPTYELFDSDAGLIFGVTPVLPSASQPETPQQPPEEKPTTETPTAQPTAETDAPIELVVTGEQDTYRVREATTATKLDVPLRDVPASVQVIPKEVIQDRQVIRLNELADNVSGVRPQETYGGLASQGYFIRGFSTGFETLRDGFRDFGFISPRDVANIELVEFLKGPASVLYGSATSPGGVVNTITKKPLADPFYQINGTIGNNDFYRSSIDFSGPLLENRAALYRINAAYENARSFRDFVENESTFIAPIITVKAGERTNLTFGYEYQKYDYTFERGFPSNNKVVFDLPINRFLGEPNLNRGEFKSNNFTYTLESEFGYNNNWKFRQAFNVINVSGNTKGAQPDEINADGQTVARGYRNVDEAQNNLSFQNEISGKFNTGSIVHNMLVGLELSYYKYSYDFLSGSIGDLDIFNPVYGAPAPTDLSRSNEEYGGDTIAVYFQNLVELTPQIKLLAGGRFDTVDSVYRDVETGTVYDETSDSKFSPRLGLVYQPTDSTSIYASWTNSFNPQIFGKTRNNEPFKPETAEQFEVGIKQEFLNKRLSATLAYFDITKKNVLTTDPEDDNFSIQTGEQKSRGVELDVVGEILPGWKIIGTYTYTDANISQDNNSSLVNNRLVGVPYNSASLWTTYELQQGNLQGLGLGLGVVYVGEREASLPNNLKIPSYVRTDASIFYKRDNWRAALNFKNLFDTKYYESQSFFIVPAAPFTVLGTVSFEF</sequence>
<evidence type="ECO:0000256" key="15">
    <source>
        <dbReference type="SAM" id="MobiDB-lite"/>
    </source>
</evidence>
<evidence type="ECO:0000256" key="5">
    <source>
        <dbReference type="ARBA" id="ARBA00022496"/>
    </source>
</evidence>
<keyword evidence="11 13" id="KW-0472">Membrane</keyword>
<feature type="domain" description="TonB-dependent receptor plug" evidence="17">
    <location>
        <begin position="222"/>
        <end position="321"/>
    </location>
</feature>
<evidence type="ECO:0000256" key="14">
    <source>
        <dbReference type="RuleBase" id="RU003357"/>
    </source>
</evidence>
<keyword evidence="12 13" id="KW-0998">Cell outer membrane</keyword>
<dbReference type="EMBL" id="JACJQC010000001">
    <property type="protein sequence ID" value="MBD2170048.1"/>
    <property type="molecule type" value="Genomic_DNA"/>
</dbReference>
<keyword evidence="10 14" id="KW-0798">TonB box</keyword>